<protein>
    <submittedName>
        <fullName evidence="1">Uncharacterized protein</fullName>
    </submittedName>
</protein>
<accession>A0A418WK11</accession>
<dbReference type="AlphaFoldDB" id="A0A418WK11"/>
<evidence type="ECO:0000313" key="2">
    <source>
        <dbReference type="Proteomes" id="UP000286100"/>
    </source>
</evidence>
<organism evidence="1 2">
    <name type="scientific">Sphingomonas cavernae</name>
    <dbReference type="NCBI Taxonomy" id="2320861"/>
    <lineage>
        <taxon>Bacteria</taxon>
        <taxon>Pseudomonadati</taxon>
        <taxon>Pseudomonadota</taxon>
        <taxon>Alphaproteobacteria</taxon>
        <taxon>Sphingomonadales</taxon>
        <taxon>Sphingomonadaceae</taxon>
        <taxon>Sphingomonas</taxon>
    </lineage>
</organism>
<name>A0A418WK11_9SPHN</name>
<evidence type="ECO:0000313" key="1">
    <source>
        <dbReference type="EMBL" id="RJF90381.1"/>
    </source>
</evidence>
<sequence length="210" mass="22297">MIAGLVATAGAPQTPLNVDQQRQIGCVATLAIVASEQTRGRASEWPALQARGARFAQVVGERVMKEAGWTKEQVRDAILASVAARQAQTKGASADLPDNEVRDCIAMMDAQAPAPPPPTLPQCAAMVTAAYEEVRARDGQTAGAKDLKTIASVLHYRAREALRAKGMSGSEVDREMAQTREAIAAEAKRRVADDVSAGLDYSPCLEMARP</sequence>
<proteinExistence type="predicted"/>
<dbReference type="EMBL" id="QYUM01000003">
    <property type="protein sequence ID" value="RJF90381.1"/>
    <property type="molecule type" value="Genomic_DNA"/>
</dbReference>
<gene>
    <name evidence="1" type="ORF">D3876_09005</name>
</gene>
<dbReference type="Proteomes" id="UP000286100">
    <property type="component" value="Unassembled WGS sequence"/>
</dbReference>
<reference evidence="1 2" key="1">
    <citation type="submission" date="2018-09" db="EMBL/GenBank/DDBJ databases">
        <authorList>
            <person name="Zhu H."/>
        </authorList>
    </citation>
    <scope>NUCLEOTIDE SEQUENCE [LARGE SCALE GENOMIC DNA]</scope>
    <source>
        <strain evidence="1 2">K2R01-6</strain>
    </source>
</reference>
<keyword evidence="2" id="KW-1185">Reference proteome</keyword>
<comment type="caution">
    <text evidence="1">The sequence shown here is derived from an EMBL/GenBank/DDBJ whole genome shotgun (WGS) entry which is preliminary data.</text>
</comment>